<dbReference type="KEGG" id="als:DJ013_11425"/>
<dbReference type="RefSeq" id="WP_111371942.1">
    <property type="nucleotide sequence ID" value="NZ_CP029480.1"/>
</dbReference>
<keyword evidence="1" id="KW-0472">Membrane</keyword>
<name>A0A2Z4GBT6_9BACT</name>
<reference evidence="2 3" key="1">
    <citation type="submission" date="2018-05" db="EMBL/GenBank/DDBJ databases">
        <title>Complete genome sequence of Arcticibacterium luteifluviistationis SM1504T, a cytophagaceae bacterium isolated from Arctic surface seawater.</title>
        <authorList>
            <person name="Li Y."/>
            <person name="Qin Q.-L."/>
        </authorList>
    </citation>
    <scope>NUCLEOTIDE SEQUENCE [LARGE SCALE GENOMIC DNA]</scope>
    <source>
        <strain evidence="2 3">SM1504</strain>
    </source>
</reference>
<dbReference type="Proteomes" id="UP000249873">
    <property type="component" value="Chromosome"/>
</dbReference>
<dbReference type="AlphaFoldDB" id="A0A2Z4GBT6"/>
<keyword evidence="1" id="KW-0812">Transmembrane</keyword>
<feature type="transmembrane region" description="Helical" evidence="1">
    <location>
        <begin position="91"/>
        <end position="112"/>
    </location>
</feature>
<feature type="transmembrane region" description="Helical" evidence="1">
    <location>
        <begin position="118"/>
        <end position="136"/>
    </location>
</feature>
<sequence length="150" mass="16921">MTLQEARNFFENLRNETSKKSQIKIYDKFIHILTELNTRELSSEELQSIENKLTSFDFTSKLNQGIKFFKKALADFETFLKENFSLILKGYYTNIGMGLGMSFGVLFGLVFLSGFERSMGISLGICLGMFVGLLVGRNMDAKALAEGNVI</sequence>
<evidence type="ECO:0008006" key="4">
    <source>
        <dbReference type="Google" id="ProtNLM"/>
    </source>
</evidence>
<proteinExistence type="predicted"/>
<evidence type="ECO:0000313" key="3">
    <source>
        <dbReference type="Proteomes" id="UP000249873"/>
    </source>
</evidence>
<keyword evidence="3" id="KW-1185">Reference proteome</keyword>
<keyword evidence="1" id="KW-1133">Transmembrane helix</keyword>
<protein>
    <recommendedName>
        <fullName evidence="4">Glycine zipper family protein</fullName>
    </recommendedName>
</protein>
<organism evidence="2 3">
    <name type="scientific">Arcticibacterium luteifluviistationis</name>
    <dbReference type="NCBI Taxonomy" id="1784714"/>
    <lineage>
        <taxon>Bacteria</taxon>
        <taxon>Pseudomonadati</taxon>
        <taxon>Bacteroidota</taxon>
        <taxon>Cytophagia</taxon>
        <taxon>Cytophagales</taxon>
        <taxon>Leadbetterellaceae</taxon>
        <taxon>Arcticibacterium</taxon>
    </lineage>
</organism>
<gene>
    <name evidence="2" type="ORF">DJ013_11425</name>
</gene>
<accession>A0A2Z4GBT6</accession>
<evidence type="ECO:0000256" key="1">
    <source>
        <dbReference type="SAM" id="Phobius"/>
    </source>
</evidence>
<dbReference type="EMBL" id="CP029480">
    <property type="protein sequence ID" value="AWV98749.1"/>
    <property type="molecule type" value="Genomic_DNA"/>
</dbReference>
<evidence type="ECO:0000313" key="2">
    <source>
        <dbReference type="EMBL" id="AWV98749.1"/>
    </source>
</evidence>
<dbReference type="OrthoDB" id="1139266at2"/>